<evidence type="ECO:0000313" key="3">
    <source>
        <dbReference type="Proteomes" id="UP000198620"/>
    </source>
</evidence>
<protein>
    <submittedName>
        <fullName evidence="2">Uncharacterized protein</fullName>
    </submittedName>
</protein>
<dbReference type="RefSeq" id="WP_090829432.1">
    <property type="nucleotide sequence ID" value="NZ_FOBH01000014.1"/>
</dbReference>
<evidence type="ECO:0000313" key="2">
    <source>
        <dbReference type="EMBL" id="SEL54110.1"/>
    </source>
</evidence>
<evidence type="ECO:0000256" key="1">
    <source>
        <dbReference type="SAM" id="MobiDB-lite"/>
    </source>
</evidence>
<dbReference type="AlphaFoldDB" id="A0A1H7R1I3"/>
<dbReference type="Proteomes" id="UP000198620">
    <property type="component" value="Unassembled WGS sequence"/>
</dbReference>
<feature type="compositionally biased region" description="Basic and acidic residues" evidence="1">
    <location>
        <begin position="75"/>
        <end position="93"/>
    </location>
</feature>
<sequence>MRKAVQVAQRAVVPVEELLVAVPVRLVEECLARADQCQDPAKGHPCRDNPLLGKEASPDNQVARHPAKACLERKAHQEIQPEHKGPVRLEGSHLGRALVPYQGQALQGRHPDQVVTDQ</sequence>
<feature type="region of interest" description="Disordered" evidence="1">
    <location>
        <begin position="37"/>
        <end position="62"/>
    </location>
</feature>
<organism evidence="2 3">
    <name type="scientific">Nitrosovibrio tenuis</name>
    <dbReference type="NCBI Taxonomy" id="1233"/>
    <lineage>
        <taxon>Bacteria</taxon>
        <taxon>Pseudomonadati</taxon>
        <taxon>Pseudomonadota</taxon>
        <taxon>Betaproteobacteria</taxon>
        <taxon>Nitrosomonadales</taxon>
        <taxon>Nitrosomonadaceae</taxon>
        <taxon>Nitrosovibrio</taxon>
    </lineage>
</organism>
<accession>A0A1H7R1I3</accession>
<proteinExistence type="predicted"/>
<feature type="region of interest" description="Disordered" evidence="1">
    <location>
        <begin position="75"/>
        <end position="94"/>
    </location>
</feature>
<reference evidence="2 3" key="1">
    <citation type="submission" date="2016-10" db="EMBL/GenBank/DDBJ databases">
        <authorList>
            <person name="de Groot N.N."/>
        </authorList>
    </citation>
    <scope>NUCLEOTIDE SEQUENCE [LARGE SCALE GENOMIC DNA]</scope>
    <source>
        <strain evidence="2 3">Nv1</strain>
    </source>
</reference>
<dbReference type="EMBL" id="FOBH01000014">
    <property type="protein sequence ID" value="SEL54110.1"/>
    <property type="molecule type" value="Genomic_DNA"/>
</dbReference>
<keyword evidence="3" id="KW-1185">Reference proteome</keyword>
<name>A0A1H7R1I3_9PROT</name>
<gene>
    <name evidence="2" type="ORF">SAMN05216387_11448</name>
</gene>